<accession>A0A427A234</accession>
<name>A0A427A234_ENSVE</name>
<proteinExistence type="predicted"/>
<dbReference type="EMBL" id="AMZH03004075">
    <property type="protein sequence ID" value="RRT70274.1"/>
    <property type="molecule type" value="Genomic_DNA"/>
</dbReference>
<dbReference type="Proteomes" id="UP000287651">
    <property type="component" value="Unassembled WGS sequence"/>
</dbReference>
<gene>
    <name evidence="1" type="ORF">B296_00020125</name>
</gene>
<evidence type="ECO:0000313" key="1">
    <source>
        <dbReference type="EMBL" id="RRT70274.1"/>
    </source>
</evidence>
<feature type="non-terminal residue" evidence="1">
    <location>
        <position position="1"/>
    </location>
</feature>
<dbReference type="AlphaFoldDB" id="A0A427A234"/>
<sequence>RRTVLAMASGSLRSSRGVKLAGLGLPSLWCYSLRRFRSGVAPSSKTRLLCFSFPVNGIFYRYTGRKIDDPELLETIRLTIISNMLQYHPESSSQLAMGATFGVEPPEQKVDVDIATRINIYDDGPNRRCINANMSLQVLSNSLRYFLRRPTTEEASF</sequence>
<protein>
    <submittedName>
        <fullName evidence="1">Uncharacterized protein</fullName>
    </submittedName>
</protein>
<comment type="caution">
    <text evidence="1">The sequence shown here is derived from an EMBL/GenBank/DDBJ whole genome shotgun (WGS) entry which is preliminary data.</text>
</comment>
<organism evidence="1 2">
    <name type="scientific">Ensete ventricosum</name>
    <name type="common">Abyssinian banana</name>
    <name type="synonym">Musa ensete</name>
    <dbReference type="NCBI Taxonomy" id="4639"/>
    <lineage>
        <taxon>Eukaryota</taxon>
        <taxon>Viridiplantae</taxon>
        <taxon>Streptophyta</taxon>
        <taxon>Embryophyta</taxon>
        <taxon>Tracheophyta</taxon>
        <taxon>Spermatophyta</taxon>
        <taxon>Magnoliopsida</taxon>
        <taxon>Liliopsida</taxon>
        <taxon>Zingiberales</taxon>
        <taxon>Musaceae</taxon>
        <taxon>Ensete</taxon>
    </lineage>
</organism>
<evidence type="ECO:0000313" key="2">
    <source>
        <dbReference type="Proteomes" id="UP000287651"/>
    </source>
</evidence>
<reference evidence="1 2" key="1">
    <citation type="journal article" date="2014" name="Agronomy (Basel)">
        <title>A Draft Genome Sequence for Ensete ventricosum, the Drought-Tolerant Tree Against Hunger.</title>
        <authorList>
            <person name="Harrison J."/>
            <person name="Moore K.A."/>
            <person name="Paszkiewicz K."/>
            <person name="Jones T."/>
            <person name="Grant M."/>
            <person name="Ambacheew D."/>
            <person name="Muzemil S."/>
            <person name="Studholme D.J."/>
        </authorList>
    </citation>
    <scope>NUCLEOTIDE SEQUENCE [LARGE SCALE GENOMIC DNA]</scope>
</reference>